<evidence type="ECO:0000256" key="1">
    <source>
        <dbReference type="SAM" id="Phobius"/>
    </source>
</evidence>
<sequence>MMETIVAQAAASVAELPFLLLQAAAVVGMISMLILLRRNIALEDPRYKIYYGIVFGVAGFLLTLLVSEFIKLPSKPYIRSDLLFLAGVLGSWQGGLITLVLVAAGRLIIGGPVLFFSALQDMAVVSTCGILMYGWMRRRRLTDLKAGDVVTVFAARFVCVLFAIYLSYLLGLVDQALFFSAVGRRTLGAVAVGLPMIACLFILLRSEAGAREEQKKREAAARTDPLTGLPNRRALKDHIETIMLQAPAVPHALVLIEIVNIADVAAYEGEDWGDHFWPRLAQEICGGNDGLLSSADMPACFMFGDTTLAIVMQGVSLEKSENARLIMRLHDGLSAYSRAAAAGPVPHLKIGGANLDVLSQHNVASFLRHLSLALAGSDHPIQIFPFSLAEKATRDEDVRRMLVDWIETGRPPILYQPKFEMCNRRMIGAEALLRATDGRGQALSPYYVLEIAQRHRLLADFEWATVEAVVRDLCNLRGLDEDFHLSVNISASSFASDRFADRVVTLLNRMAVPTHRLSIEVTEMSKIPTNDVVQRNFDALVSAGVRLALDDFGTGYAALTLLARFPFEEVKIDHWMTSRMDQARFREAIALAFESAERYGAKLVTEGIETEEQSKLLMQMGIRFGQGYLYSHAVPFDRLKPLSQVA</sequence>
<keyword evidence="1" id="KW-0472">Membrane</keyword>
<dbReference type="Gene3D" id="3.20.20.450">
    <property type="entry name" value="EAL domain"/>
    <property type="match status" value="1"/>
</dbReference>
<dbReference type="SMART" id="SM00052">
    <property type="entry name" value="EAL"/>
    <property type="match status" value="1"/>
</dbReference>
<dbReference type="Proteomes" id="UP000077098">
    <property type="component" value="Unassembled WGS sequence"/>
</dbReference>
<dbReference type="InterPro" id="IPR000160">
    <property type="entry name" value="GGDEF_dom"/>
</dbReference>
<dbReference type="PANTHER" id="PTHR33121">
    <property type="entry name" value="CYCLIC DI-GMP PHOSPHODIESTERASE PDEF"/>
    <property type="match status" value="1"/>
</dbReference>
<feature type="transmembrane region" description="Helical" evidence="1">
    <location>
        <begin position="82"/>
        <end position="109"/>
    </location>
</feature>
<dbReference type="InterPro" id="IPR029787">
    <property type="entry name" value="Nucleotide_cyclase"/>
</dbReference>
<dbReference type="InterPro" id="IPR001633">
    <property type="entry name" value="EAL_dom"/>
</dbReference>
<dbReference type="PROSITE" id="PS50883">
    <property type="entry name" value="EAL"/>
    <property type="match status" value="1"/>
</dbReference>
<dbReference type="PANTHER" id="PTHR33121:SF81">
    <property type="entry name" value="CYCLIC DI-GMP PHOSPHODIESTERASE PDEB-RELATED"/>
    <property type="match status" value="1"/>
</dbReference>
<accession>A0A176X0G4</accession>
<comment type="caution">
    <text evidence="3">The sequence shown here is derived from an EMBL/GenBank/DDBJ whole genome shotgun (WGS) entry which is preliminary data.</text>
</comment>
<proteinExistence type="predicted"/>
<dbReference type="InterPro" id="IPR050706">
    <property type="entry name" value="Cyclic-di-GMP_PDE-like"/>
</dbReference>
<feature type="transmembrane region" description="Helical" evidence="1">
    <location>
        <begin position="147"/>
        <end position="166"/>
    </location>
</feature>
<dbReference type="GO" id="GO:0071111">
    <property type="term" value="F:cyclic-guanylate-specific phosphodiesterase activity"/>
    <property type="evidence" value="ECO:0007669"/>
    <property type="project" value="InterPro"/>
</dbReference>
<dbReference type="InterPro" id="IPR035919">
    <property type="entry name" value="EAL_sf"/>
</dbReference>
<protein>
    <submittedName>
        <fullName evidence="3">Diguanylate cyclase</fullName>
    </submittedName>
</protein>
<evidence type="ECO:0000259" key="2">
    <source>
        <dbReference type="PROSITE" id="PS50883"/>
    </source>
</evidence>
<dbReference type="SMART" id="SM00267">
    <property type="entry name" value="GGDEF"/>
    <property type="match status" value="1"/>
</dbReference>
<evidence type="ECO:0000313" key="3">
    <source>
        <dbReference type="EMBL" id="OAE38499.1"/>
    </source>
</evidence>
<feature type="transmembrane region" description="Helical" evidence="1">
    <location>
        <begin position="12"/>
        <end position="37"/>
    </location>
</feature>
<dbReference type="AlphaFoldDB" id="A0A176X0G4"/>
<gene>
    <name evidence="3" type="ORF">A7J57_18515</name>
</gene>
<dbReference type="SUPFAM" id="SSF55073">
    <property type="entry name" value="Nucleotide cyclase"/>
    <property type="match status" value="1"/>
</dbReference>
<dbReference type="Pfam" id="PF00563">
    <property type="entry name" value="EAL"/>
    <property type="match status" value="1"/>
</dbReference>
<evidence type="ECO:0000313" key="4">
    <source>
        <dbReference type="Proteomes" id="UP000077098"/>
    </source>
</evidence>
<dbReference type="InterPro" id="IPR043128">
    <property type="entry name" value="Rev_trsase/Diguanyl_cyclase"/>
</dbReference>
<organism evidence="3 4">
    <name type="scientific">Agrobacterium tumefaciens</name>
    <dbReference type="NCBI Taxonomy" id="358"/>
    <lineage>
        <taxon>Bacteria</taxon>
        <taxon>Pseudomonadati</taxon>
        <taxon>Pseudomonadota</taxon>
        <taxon>Alphaproteobacteria</taxon>
        <taxon>Hyphomicrobiales</taxon>
        <taxon>Rhizobiaceae</taxon>
        <taxon>Rhizobium/Agrobacterium group</taxon>
        <taxon>Agrobacterium</taxon>
        <taxon>Agrobacterium tumefaciens complex</taxon>
    </lineage>
</organism>
<dbReference type="SUPFAM" id="SSF141868">
    <property type="entry name" value="EAL domain-like"/>
    <property type="match status" value="1"/>
</dbReference>
<name>A0A176X0G4_AGRTU</name>
<feature type="transmembrane region" description="Helical" evidence="1">
    <location>
        <begin position="49"/>
        <end position="70"/>
    </location>
</feature>
<dbReference type="EMBL" id="LXPS01000038">
    <property type="protein sequence ID" value="OAE38499.1"/>
    <property type="molecule type" value="Genomic_DNA"/>
</dbReference>
<keyword evidence="1" id="KW-0812">Transmembrane</keyword>
<feature type="domain" description="EAL" evidence="2">
    <location>
        <begin position="395"/>
        <end position="646"/>
    </location>
</feature>
<dbReference type="RefSeq" id="WP_063951126.1">
    <property type="nucleotide sequence ID" value="NZ_LXPS01000038.1"/>
</dbReference>
<dbReference type="CDD" id="cd01948">
    <property type="entry name" value="EAL"/>
    <property type="match status" value="1"/>
</dbReference>
<feature type="transmembrane region" description="Helical" evidence="1">
    <location>
        <begin position="186"/>
        <end position="204"/>
    </location>
</feature>
<feature type="transmembrane region" description="Helical" evidence="1">
    <location>
        <begin position="115"/>
        <end position="135"/>
    </location>
</feature>
<reference evidence="3 4" key="1">
    <citation type="submission" date="2016-05" db="EMBL/GenBank/DDBJ databases">
        <authorList>
            <person name="Lavstsen T."/>
            <person name="Jespersen J.S."/>
        </authorList>
    </citation>
    <scope>NUCLEOTIDE SEQUENCE [LARGE SCALE GENOMIC DNA]</scope>
    <source>
        <strain evidence="3 4">KCJ1736</strain>
    </source>
</reference>
<dbReference type="Pfam" id="PF00990">
    <property type="entry name" value="GGDEF"/>
    <property type="match status" value="1"/>
</dbReference>
<keyword evidence="1" id="KW-1133">Transmembrane helix</keyword>
<dbReference type="Gene3D" id="3.30.70.270">
    <property type="match status" value="1"/>
</dbReference>